<dbReference type="GO" id="GO:0006284">
    <property type="term" value="P:base-excision repair"/>
    <property type="evidence" value="ECO:0007669"/>
    <property type="project" value="InterPro"/>
</dbReference>
<keyword evidence="6" id="KW-0378">Hydrolase</keyword>
<dbReference type="SUPFAM" id="SSF57716">
    <property type="entry name" value="Glucocorticoid receptor-like (DNA-binding domain)"/>
    <property type="match status" value="1"/>
</dbReference>
<feature type="compositionally biased region" description="Basic and acidic residues" evidence="13">
    <location>
        <begin position="199"/>
        <end position="208"/>
    </location>
</feature>
<dbReference type="PROSITE" id="PS51068">
    <property type="entry name" value="FPG_CAT"/>
    <property type="match status" value="1"/>
</dbReference>
<evidence type="ECO:0000259" key="14">
    <source>
        <dbReference type="PROSITE" id="PS51066"/>
    </source>
</evidence>
<reference evidence="16" key="1">
    <citation type="submission" date="2020-05" db="EMBL/GenBank/DDBJ databases">
        <authorList>
            <person name="Chiriac C."/>
            <person name="Salcher M."/>
            <person name="Ghai R."/>
            <person name="Kavagutti S V."/>
        </authorList>
    </citation>
    <scope>NUCLEOTIDE SEQUENCE</scope>
</reference>
<feature type="domain" description="FPG-type" evidence="14">
    <location>
        <begin position="209"/>
        <end position="245"/>
    </location>
</feature>
<keyword evidence="11" id="KW-0511">Multifunctional enzyme</keyword>
<feature type="region of interest" description="Disordered" evidence="13">
    <location>
        <begin position="199"/>
        <end position="221"/>
    </location>
</feature>
<dbReference type="GO" id="GO:0140078">
    <property type="term" value="F:class I DNA-(apurinic or apyrimidinic site) endonuclease activity"/>
    <property type="evidence" value="ECO:0007669"/>
    <property type="project" value="UniProtKB-EC"/>
</dbReference>
<feature type="domain" description="Formamidopyrimidine-DNA glycosylase catalytic" evidence="15">
    <location>
        <begin position="2"/>
        <end position="99"/>
    </location>
</feature>
<evidence type="ECO:0000256" key="7">
    <source>
        <dbReference type="ARBA" id="ARBA00022833"/>
    </source>
</evidence>
<evidence type="ECO:0000256" key="10">
    <source>
        <dbReference type="ARBA" id="ARBA00023239"/>
    </source>
</evidence>
<dbReference type="PROSITE" id="PS51066">
    <property type="entry name" value="ZF_FPG_2"/>
    <property type="match status" value="1"/>
</dbReference>
<keyword evidence="3" id="KW-0479">Metal-binding</keyword>
<dbReference type="Pfam" id="PF01149">
    <property type="entry name" value="Fapy_DNA_glyco"/>
    <property type="match status" value="1"/>
</dbReference>
<keyword evidence="10" id="KW-0456">Lyase</keyword>
<dbReference type="SUPFAM" id="SSF81624">
    <property type="entry name" value="N-terminal domain of MutM-like DNA repair proteins"/>
    <property type="match status" value="1"/>
</dbReference>
<dbReference type="Gene3D" id="3.20.190.10">
    <property type="entry name" value="MutM-like, N-terminal"/>
    <property type="match status" value="1"/>
</dbReference>
<evidence type="ECO:0000256" key="13">
    <source>
        <dbReference type="SAM" id="MobiDB-lite"/>
    </source>
</evidence>
<keyword evidence="4" id="KW-0227">DNA damage</keyword>
<dbReference type="InterPro" id="IPR015886">
    <property type="entry name" value="H2TH_FPG"/>
</dbReference>
<name>A0A6J6PQC2_9ZZZZ</name>
<dbReference type="SUPFAM" id="SSF46946">
    <property type="entry name" value="S13-like H2TH domain"/>
    <property type="match status" value="1"/>
</dbReference>
<evidence type="ECO:0000256" key="6">
    <source>
        <dbReference type="ARBA" id="ARBA00022801"/>
    </source>
</evidence>
<dbReference type="InterPro" id="IPR035937">
    <property type="entry name" value="FPG_N"/>
</dbReference>
<evidence type="ECO:0000259" key="15">
    <source>
        <dbReference type="PROSITE" id="PS51068"/>
    </source>
</evidence>
<keyword evidence="5" id="KW-0863">Zinc-finger</keyword>
<accession>A0A6J6PQC2</accession>
<dbReference type="InterPro" id="IPR000214">
    <property type="entry name" value="Znf_DNA_glyclase/AP_lyase"/>
</dbReference>
<dbReference type="InterPro" id="IPR010979">
    <property type="entry name" value="Ribosomal_uS13-like_H2TH"/>
</dbReference>
<evidence type="ECO:0000256" key="9">
    <source>
        <dbReference type="ARBA" id="ARBA00023204"/>
    </source>
</evidence>
<evidence type="ECO:0000256" key="3">
    <source>
        <dbReference type="ARBA" id="ARBA00022723"/>
    </source>
</evidence>
<organism evidence="16">
    <name type="scientific">freshwater metagenome</name>
    <dbReference type="NCBI Taxonomy" id="449393"/>
    <lineage>
        <taxon>unclassified sequences</taxon>
        <taxon>metagenomes</taxon>
        <taxon>ecological metagenomes</taxon>
    </lineage>
</organism>
<dbReference type="InterPro" id="IPR012319">
    <property type="entry name" value="FPG_cat"/>
</dbReference>
<evidence type="ECO:0000256" key="5">
    <source>
        <dbReference type="ARBA" id="ARBA00022771"/>
    </source>
</evidence>
<dbReference type="GO" id="GO:0000703">
    <property type="term" value="F:oxidized pyrimidine nucleobase lesion DNA N-glycosylase activity"/>
    <property type="evidence" value="ECO:0007669"/>
    <property type="project" value="TreeGrafter"/>
</dbReference>
<dbReference type="PANTHER" id="PTHR42697:SF1">
    <property type="entry name" value="ENDONUCLEASE 8"/>
    <property type="match status" value="1"/>
</dbReference>
<evidence type="ECO:0000256" key="2">
    <source>
        <dbReference type="ARBA" id="ARBA00012720"/>
    </source>
</evidence>
<dbReference type="EC" id="4.2.99.18" evidence="2"/>
<keyword evidence="8" id="KW-0238">DNA-binding</keyword>
<evidence type="ECO:0000313" key="16">
    <source>
        <dbReference type="EMBL" id="CAB4700642.1"/>
    </source>
</evidence>
<dbReference type="EMBL" id="CAEZXP010000004">
    <property type="protein sequence ID" value="CAB4700642.1"/>
    <property type="molecule type" value="Genomic_DNA"/>
</dbReference>
<sequence length="256" mass="28335">MPEGDTLHRAANALQPLVGQQIHAISIHPRAQATRVAETVDGHTLESVTAFGKNLILRFSGSITVRSHLRMSGSWRLRRRTDEITGRPWLVLRASEWEGVLNGGPVLELHTRALARLGPDILATPPDIDKMLTRLRAADQTRTLGETLQDQELVAGIGNMWMAETLWHTQTSPWRRLRDIDEATRRLVLQAAADRMRAAVDSGREPQKQAHARAGRPCTRCGTPIRSWGQGDANRIAYWCPTCQPGPEPSVPAHAG</sequence>
<keyword evidence="7" id="KW-0862">Zinc</keyword>
<proteinExistence type="inferred from homology"/>
<keyword evidence="12" id="KW-0326">Glycosidase</keyword>
<keyword evidence="9" id="KW-0234">DNA repair</keyword>
<evidence type="ECO:0000256" key="8">
    <source>
        <dbReference type="ARBA" id="ARBA00023125"/>
    </source>
</evidence>
<protein>
    <recommendedName>
        <fullName evidence="2">DNA-(apurinic or apyrimidinic site) lyase</fullName>
        <ecNumber evidence="2">4.2.99.18</ecNumber>
    </recommendedName>
</protein>
<dbReference type="AlphaFoldDB" id="A0A6J6PQC2"/>
<evidence type="ECO:0000256" key="4">
    <source>
        <dbReference type="ARBA" id="ARBA00022763"/>
    </source>
</evidence>
<dbReference type="SMART" id="SM01232">
    <property type="entry name" value="H2TH"/>
    <property type="match status" value="1"/>
</dbReference>
<dbReference type="GO" id="GO:0003684">
    <property type="term" value="F:damaged DNA binding"/>
    <property type="evidence" value="ECO:0007669"/>
    <property type="project" value="InterPro"/>
</dbReference>
<dbReference type="PANTHER" id="PTHR42697">
    <property type="entry name" value="ENDONUCLEASE 8"/>
    <property type="match status" value="1"/>
</dbReference>
<evidence type="ECO:0000256" key="12">
    <source>
        <dbReference type="ARBA" id="ARBA00023295"/>
    </source>
</evidence>
<gene>
    <name evidence="16" type="ORF">UFOPK2399_01323</name>
</gene>
<dbReference type="Gene3D" id="1.10.8.50">
    <property type="match status" value="1"/>
</dbReference>
<dbReference type="GO" id="GO:0008270">
    <property type="term" value="F:zinc ion binding"/>
    <property type="evidence" value="ECO:0007669"/>
    <property type="project" value="UniProtKB-KW"/>
</dbReference>
<comment type="similarity">
    <text evidence="1">Belongs to the FPG family.</text>
</comment>
<dbReference type="Pfam" id="PF06831">
    <property type="entry name" value="H2TH"/>
    <property type="match status" value="1"/>
</dbReference>
<evidence type="ECO:0000256" key="11">
    <source>
        <dbReference type="ARBA" id="ARBA00023268"/>
    </source>
</evidence>
<dbReference type="SMART" id="SM00898">
    <property type="entry name" value="Fapy_DNA_glyco"/>
    <property type="match status" value="1"/>
</dbReference>
<evidence type="ECO:0000256" key="1">
    <source>
        <dbReference type="ARBA" id="ARBA00009409"/>
    </source>
</evidence>